<organism evidence="1 2">
    <name type="scientific">Acropora cervicornis</name>
    <name type="common">Staghorn coral</name>
    <dbReference type="NCBI Taxonomy" id="6130"/>
    <lineage>
        <taxon>Eukaryota</taxon>
        <taxon>Metazoa</taxon>
        <taxon>Cnidaria</taxon>
        <taxon>Anthozoa</taxon>
        <taxon>Hexacorallia</taxon>
        <taxon>Scleractinia</taxon>
        <taxon>Astrocoeniina</taxon>
        <taxon>Acroporidae</taxon>
        <taxon>Acropora</taxon>
    </lineage>
</organism>
<reference evidence="1" key="2">
    <citation type="journal article" date="2023" name="Science">
        <title>Genomic signatures of disease resistance in endangered staghorn corals.</title>
        <authorList>
            <person name="Vollmer S.V."/>
            <person name="Selwyn J.D."/>
            <person name="Despard B.A."/>
            <person name="Roesel C.L."/>
        </authorList>
    </citation>
    <scope>NUCLEOTIDE SEQUENCE</scope>
    <source>
        <strain evidence="1">K2</strain>
    </source>
</reference>
<dbReference type="EMBL" id="JARQWQ010000123">
    <property type="protein sequence ID" value="KAK2549621.1"/>
    <property type="molecule type" value="Genomic_DNA"/>
</dbReference>
<protein>
    <submittedName>
        <fullName evidence="1">Uncharacterized protein</fullName>
    </submittedName>
</protein>
<dbReference type="AlphaFoldDB" id="A0AAD9PVG3"/>
<accession>A0AAD9PVG3</accession>
<dbReference type="Proteomes" id="UP001249851">
    <property type="component" value="Unassembled WGS sequence"/>
</dbReference>
<evidence type="ECO:0000313" key="1">
    <source>
        <dbReference type="EMBL" id="KAK2549621.1"/>
    </source>
</evidence>
<sequence length="200" mass="23443">MQIQRSEDQHHGYFEVFLNHSLNVSPILSTISVSRYIQCAFSCLQNVLCFSFNVATVQDINSKQYACQLLPTDKCRNPDDFVLSQEFHHYTTPRLHHAKKEHVGPLIIKRDSVPMEALEEAVTQKVLTNFCAFKEAFRGTFTIIVPKLLEKQEYITFWTNNRKHFQFRVIELRVMDTFLKRMNLADVAQQPSKFINSKLW</sequence>
<evidence type="ECO:0000313" key="2">
    <source>
        <dbReference type="Proteomes" id="UP001249851"/>
    </source>
</evidence>
<keyword evidence="2" id="KW-1185">Reference proteome</keyword>
<gene>
    <name evidence="1" type="ORF">P5673_029871</name>
</gene>
<proteinExistence type="predicted"/>
<reference evidence="1" key="1">
    <citation type="journal article" date="2023" name="G3 (Bethesda)">
        <title>Whole genome assembly and annotation of the endangered Caribbean coral Acropora cervicornis.</title>
        <authorList>
            <person name="Selwyn J.D."/>
            <person name="Vollmer S.V."/>
        </authorList>
    </citation>
    <scope>NUCLEOTIDE SEQUENCE</scope>
    <source>
        <strain evidence="1">K2</strain>
    </source>
</reference>
<name>A0AAD9PVG3_ACRCE</name>
<comment type="caution">
    <text evidence="1">The sequence shown here is derived from an EMBL/GenBank/DDBJ whole genome shotgun (WGS) entry which is preliminary data.</text>
</comment>